<reference evidence="2" key="1">
    <citation type="submission" date="2018-03" db="EMBL/GenBank/DDBJ databases">
        <authorList>
            <person name="Guldener U."/>
        </authorList>
    </citation>
    <scope>NUCLEOTIDE SEQUENCE [LARGE SCALE GENOMIC DNA]</scope>
    <source>
        <strain evidence="2">ATCC34888</strain>
    </source>
</reference>
<evidence type="ECO:0000313" key="3">
    <source>
        <dbReference type="Proteomes" id="UP000325008"/>
    </source>
</evidence>
<dbReference type="Pfam" id="PF02515">
    <property type="entry name" value="CoA_transf_3"/>
    <property type="match status" value="1"/>
</dbReference>
<dbReference type="EMBL" id="OOIQ01000002">
    <property type="protein sequence ID" value="SPO43496.1"/>
    <property type="molecule type" value="Genomic_DNA"/>
</dbReference>
<accession>A0A5C3FH92</accession>
<dbReference type="PANTHER" id="PTHR48228:SF4">
    <property type="entry name" value="BLR3030 PROTEIN"/>
    <property type="match status" value="1"/>
</dbReference>
<gene>
    <name evidence="2" type="ORF">PSANT_01181</name>
</gene>
<comment type="caution">
    <text evidence="2">The sequence shown here is derived from an EMBL/GenBank/DDBJ whole genome shotgun (WGS) entry which is preliminary data.</text>
</comment>
<dbReference type="PANTHER" id="PTHR48228">
    <property type="entry name" value="SUCCINYL-COA--D-CITRAMALATE COA-TRANSFERASE"/>
    <property type="match status" value="1"/>
</dbReference>
<dbReference type="Proteomes" id="UP000325008">
    <property type="component" value="Unassembled WGS sequence"/>
</dbReference>
<name>A0A5C3FH92_PSEA2</name>
<dbReference type="InterPro" id="IPR050509">
    <property type="entry name" value="CoA-transferase_III"/>
</dbReference>
<comment type="similarity">
    <text evidence="1">Belongs to the CoA-transferase III family.</text>
</comment>
<dbReference type="GO" id="GO:0003824">
    <property type="term" value="F:catalytic activity"/>
    <property type="evidence" value="ECO:0007669"/>
    <property type="project" value="InterPro"/>
</dbReference>
<dbReference type="Gene3D" id="3.40.50.10540">
    <property type="entry name" value="Crotonobetainyl-coa:carnitine coa-transferase, domain 1"/>
    <property type="match status" value="1"/>
</dbReference>
<dbReference type="InterPro" id="IPR003673">
    <property type="entry name" value="CoA-Trfase_fam_III"/>
</dbReference>
<proteinExistence type="inferred from homology"/>
<sequence length="589" mass="64558">MSKAGAVSSLTLVRQLWEYAGLPTRVLENTIRQGGLELVHDPSVYGQAVRSSFQITAVAQACTATIALAAQYYKRLIQARTKLGGEEEDVVLGPVSVDARHAVAEWKGWTRIYLDRGATGVGVGEMIRDSIASDSDEAKQVLGMDAHAVADWDSLAGLYRTRPAEAREVAGIVRIHTNFPHHKLGILQLLGLVPNSKHWTDQDIHEVFAQFQHSHLQERLDGWDAFEFERRAHERGLCVTAYRTLSEWEQSPMGEAVRRWIGENGGSPFRMSRLTASTSHTPRAHTATERLRVIDMSRVIAGPYSTRTLAAHGAEVMLISSAALPNLPLRELDTARGKRTAYAHLERGEKLPRKMRRLVEGADVVSQAYRPGGLVERGLGPGEVQALRPGVVYAELCAFGFTGPWAATRAYDSLTQTACGMNHLEGRSYCEHTGQHEVEPKALPVQALDYAAGSLLCLATLAAKCRGILEQMPATSGGEGDQQKGWHVQVSLASTAEWIKSLGQVHGEAAWETPPHHVLPVDADQLAAMASSYRVRGLKSHAQDYERQDVFVLAIRHAAVSAPDSGAEDEDDLRWSVPAHLGVDTLRWN</sequence>
<dbReference type="InterPro" id="IPR023606">
    <property type="entry name" value="CoA-Trfase_III_dom_1_sf"/>
</dbReference>
<protein>
    <submittedName>
        <fullName evidence="2">Uncharacterized protein</fullName>
    </submittedName>
</protein>
<evidence type="ECO:0000313" key="2">
    <source>
        <dbReference type="EMBL" id="SPO43496.1"/>
    </source>
</evidence>
<evidence type="ECO:0000256" key="1">
    <source>
        <dbReference type="ARBA" id="ARBA00008383"/>
    </source>
</evidence>
<dbReference type="SUPFAM" id="SSF89796">
    <property type="entry name" value="CoA-transferase family III (CaiB/BaiF)"/>
    <property type="match status" value="2"/>
</dbReference>
<keyword evidence="3" id="KW-1185">Reference proteome</keyword>
<dbReference type="OrthoDB" id="2308815at2759"/>
<dbReference type="AlphaFoldDB" id="A0A5C3FH92"/>
<organism evidence="2 3">
    <name type="scientific">Pseudozyma antarctica</name>
    <name type="common">Yeast</name>
    <name type="synonym">Candida antarctica</name>
    <dbReference type="NCBI Taxonomy" id="84753"/>
    <lineage>
        <taxon>Eukaryota</taxon>
        <taxon>Fungi</taxon>
        <taxon>Dikarya</taxon>
        <taxon>Basidiomycota</taxon>
        <taxon>Ustilaginomycotina</taxon>
        <taxon>Ustilaginomycetes</taxon>
        <taxon>Ustilaginales</taxon>
        <taxon>Ustilaginaceae</taxon>
        <taxon>Moesziomyces</taxon>
    </lineage>
</organism>